<evidence type="ECO:0000313" key="1">
    <source>
        <dbReference type="EMBL" id="GCD47612.1"/>
    </source>
</evidence>
<keyword evidence="2" id="KW-1185">Reference proteome</keyword>
<protein>
    <submittedName>
        <fullName evidence="1">Uncharacterized protein</fullName>
    </submittedName>
</protein>
<dbReference type="AlphaFoldDB" id="A0A401WE80"/>
<proteinExistence type="predicted"/>
<dbReference type="RefSeq" id="WP_125057683.1">
    <property type="nucleotide sequence ID" value="NZ_BHZD01000001.1"/>
</dbReference>
<comment type="caution">
    <text evidence="1">The sequence shown here is derived from an EMBL/GenBank/DDBJ whole genome shotgun (WGS) entry which is preliminary data.</text>
</comment>
<dbReference type="EMBL" id="BHZD01000001">
    <property type="protein sequence ID" value="GCD47612.1"/>
    <property type="molecule type" value="Genomic_DNA"/>
</dbReference>
<organism evidence="1 2">
    <name type="scientific">Streptomyces paromomycinus</name>
    <name type="common">Streptomyces rimosus subsp. paromomycinus</name>
    <dbReference type="NCBI Taxonomy" id="92743"/>
    <lineage>
        <taxon>Bacteria</taxon>
        <taxon>Bacillati</taxon>
        <taxon>Actinomycetota</taxon>
        <taxon>Actinomycetes</taxon>
        <taxon>Kitasatosporales</taxon>
        <taxon>Streptomycetaceae</taxon>
        <taxon>Streptomyces</taxon>
    </lineage>
</organism>
<reference evidence="1 2" key="1">
    <citation type="submission" date="2018-11" db="EMBL/GenBank/DDBJ databases">
        <title>Whole genome sequence of Streptomyces paromomycinus NBRC 15454(T).</title>
        <authorList>
            <person name="Komaki H."/>
            <person name="Tamura T."/>
        </authorList>
    </citation>
    <scope>NUCLEOTIDE SEQUENCE [LARGE SCALE GENOMIC DNA]</scope>
    <source>
        <strain evidence="1 2">NBRC 15454</strain>
    </source>
</reference>
<sequence>MGHKFTLVLSREITDEEGELLKEAGFSGATFATDTLPTDADVTVTKVDFDDTAAPSLAEAIETALETVKKVPDLTVPGLTVPAVPQPPAAADGDVLVGEVVKEPAGK</sequence>
<name>A0A401WE80_STREY</name>
<evidence type="ECO:0000313" key="2">
    <source>
        <dbReference type="Proteomes" id="UP000286746"/>
    </source>
</evidence>
<accession>A0A401WE80</accession>
<dbReference type="Proteomes" id="UP000286746">
    <property type="component" value="Unassembled WGS sequence"/>
</dbReference>
<gene>
    <name evidence="1" type="ORF">GKJPGBOP_07404</name>
</gene>